<dbReference type="InterPro" id="IPR051923">
    <property type="entry name" value="Glycosyl_Hydrolase_39"/>
</dbReference>
<feature type="region of interest" description="Disordered" evidence="4">
    <location>
        <begin position="392"/>
        <end position="416"/>
    </location>
</feature>
<evidence type="ECO:0000313" key="6">
    <source>
        <dbReference type="EMBL" id="MEX3171252.1"/>
    </source>
</evidence>
<accession>A0ABV3UCH1</accession>
<keyword evidence="1 3" id="KW-0378">Hydrolase</keyword>
<gene>
    <name evidence="6" type="ORF">AB4M04_04060</name>
</gene>
<dbReference type="Pfam" id="PF00150">
    <property type="entry name" value="Cellulase"/>
    <property type="match status" value="1"/>
</dbReference>
<dbReference type="Gene3D" id="3.20.20.80">
    <property type="entry name" value="Glycosidases"/>
    <property type="match status" value="1"/>
</dbReference>
<evidence type="ECO:0000256" key="1">
    <source>
        <dbReference type="ARBA" id="ARBA00022801"/>
    </source>
</evidence>
<evidence type="ECO:0000256" key="3">
    <source>
        <dbReference type="RuleBase" id="RU361153"/>
    </source>
</evidence>
<dbReference type="SUPFAM" id="SSF51445">
    <property type="entry name" value="(Trans)glycosidases"/>
    <property type="match status" value="1"/>
</dbReference>
<organism evidence="6 7">
    <name type="scientific">Serratia quinivorans</name>
    <dbReference type="NCBI Taxonomy" id="137545"/>
    <lineage>
        <taxon>Bacteria</taxon>
        <taxon>Pseudomonadati</taxon>
        <taxon>Pseudomonadota</taxon>
        <taxon>Gammaproteobacteria</taxon>
        <taxon>Enterobacterales</taxon>
        <taxon>Yersiniaceae</taxon>
        <taxon>Serratia</taxon>
    </lineage>
</organism>
<evidence type="ECO:0000256" key="4">
    <source>
        <dbReference type="SAM" id="MobiDB-lite"/>
    </source>
</evidence>
<feature type="compositionally biased region" description="Polar residues" evidence="4">
    <location>
        <begin position="392"/>
        <end position="410"/>
    </location>
</feature>
<evidence type="ECO:0000259" key="5">
    <source>
        <dbReference type="Pfam" id="PF00150"/>
    </source>
</evidence>
<evidence type="ECO:0000313" key="7">
    <source>
        <dbReference type="Proteomes" id="UP001558101"/>
    </source>
</evidence>
<dbReference type="InterPro" id="IPR017853">
    <property type="entry name" value="GH"/>
</dbReference>
<comment type="similarity">
    <text evidence="3">Belongs to the glycosyl hydrolase 5 (cellulase A) family.</text>
</comment>
<dbReference type="RefSeq" id="WP_368453207.1">
    <property type="nucleotide sequence ID" value="NZ_JBFQXQ010000001.1"/>
</dbReference>
<evidence type="ECO:0000256" key="2">
    <source>
        <dbReference type="ARBA" id="ARBA00023295"/>
    </source>
</evidence>
<keyword evidence="7" id="KW-1185">Reference proteome</keyword>
<protein>
    <submittedName>
        <fullName evidence="6">Cellulase family glycosylhydrolase</fullName>
    </submittedName>
</protein>
<dbReference type="PANTHER" id="PTHR12631:SF10">
    <property type="entry name" value="BETA-XYLOSIDASE-LIKE PROTEIN-RELATED"/>
    <property type="match status" value="1"/>
</dbReference>
<sequence length="448" mass="49564">MIFQPNTGHCLSGRYTRMVKALAAAGIMLLGSYQGANAFEIGVNVHLRNYPKPTDNYLTLIKDYGFTSFRTGFLWGMVERTSGDFKVVGPLIKEDDAFQQGVSKYGLNSLLILAYGNAAYNVPDYPTTPEAIDGFANYAYWTAKRFKGKVKYYEVWNEWTVGTGLKKKTGVPPPEVFAQLVKKTSAAIKRADPNAIVMAGSLNPLGQRGISWFDKLMELGILNDIDAISLHPYSYRNEDMALRNPEDNLAGIDKFEARVRAFSKKTVPLYITEMGVPTYNGPGGLSNAAAAQYIVKYTMLAKSRPYIKGVWWYDLIDDGDNPKINEHRFGLLDRKEKPKAAALVYEKISKVARDYSVSDYKVSADGVISIALKGQGNQYAMLSWQKSKVAQSSEQPSGLRSLMSSVTGQSPAKPDVNPLVEMNNQKMTLQGDTPVLVLSDKPIAVPTR</sequence>
<reference evidence="6 7" key="1">
    <citation type="submission" date="2024-07" db="EMBL/GenBank/DDBJ databases">
        <title>Genomes of novel Serratia strains from suburban soil.</title>
        <authorList>
            <person name="Markert E.X."/>
            <person name="Severe K."/>
            <person name="Severe L."/>
            <person name="Twing K.I."/>
            <person name="Ward L.M."/>
        </authorList>
    </citation>
    <scope>NUCLEOTIDE SEQUENCE [LARGE SCALE GENOMIC DNA]</scope>
    <source>
        <strain evidence="6 7">3C-UT</strain>
    </source>
</reference>
<dbReference type="PANTHER" id="PTHR12631">
    <property type="entry name" value="ALPHA-L-IDURONIDASE"/>
    <property type="match status" value="1"/>
</dbReference>
<feature type="domain" description="Glycoside hydrolase family 5" evidence="5">
    <location>
        <begin position="42"/>
        <end position="312"/>
    </location>
</feature>
<comment type="caution">
    <text evidence="6">The sequence shown here is derived from an EMBL/GenBank/DDBJ whole genome shotgun (WGS) entry which is preliminary data.</text>
</comment>
<dbReference type="Proteomes" id="UP001558101">
    <property type="component" value="Unassembled WGS sequence"/>
</dbReference>
<dbReference type="EMBL" id="JBFQXQ010000001">
    <property type="protein sequence ID" value="MEX3171252.1"/>
    <property type="molecule type" value="Genomic_DNA"/>
</dbReference>
<proteinExistence type="inferred from homology"/>
<name>A0ABV3UCH1_9GAMM</name>
<keyword evidence="2 3" id="KW-0326">Glycosidase</keyword>
<dbReference type="InterPro" id="IPR001547">
    <property type="entry name" value="Glyco_hydro_5"/>
</dbReference>